<name>A0A2M3ZX76_9DIPT</name>
<reference evidence="2" key="1">
    <citation type="submission" date="2018-01" db="EMBL/GenBank/DDBJ databases">
        <title>An insight into the sialome of Amazonian anophelines.</title>
        <authorList>
            <person name="Ribeiro J.M."/>
            <person name="Scarpassa V."/>
            <person name="Calvo E."/>
        </authorList>
    </citation>
    <scope>NUCLEOTIDE SEQUENCE</scope>
    <source>
        <tissue evidence="2">Salivary glands</tissue>
    </source>
</reference>
<organism evidence="2">
    <name type="scientific">Anopheles braziliensis</name>
    <dbReference type="NCBI Taxonomy" id="58242"/>
    <lineage>
        <taxon>Eukaryota</taxon>
        <taxon>Metazoa</taxon>
        <taxon>Ecdysozoa</taxon>
        <taxon>Arthropoda</taxon>
        <taxon>Hexapoda</taxon>
        <taxon>Insecta</taxon>
        <taxon>Pterygota</taxon>
        <taxon>Neoptera</taxon>
        <taxon>Endopterygota</taxon>
        <taxon>Diptera</taxon>
        <taxon>Nematocera</taxon>
        <taxon>Culicoidea</taxon>
        <taxon>Culicidae</taxon>
        <taxon>Anophelinae</taxon>
        <taxon>Anopheles</taxon>
    </lineage>
</organism>
<sequence length="115" mass="13052">MTARKAARLTAVLHPMLALLMCQILSALRSSCWPLLLSSDHHTDVGNGPRTANGNLSRCRTRRLVLESSTVCSAIYRCRRVLALKISIRSSVSIVRSKDRRRPRPLIRRQTTMIW</sequence>
<accession>A0A2M3ZX76</accession>
<protein>
    <submittedName>
        <fullName evidence="2">Putative secreted peptide</fullName>
    </submittedName>
</protein>
<evidence type="ECO:0000313" key="2">
    <source>
        <dbReference type="EMBL" id="MBW32988.1"/>
    </source>
</evidence>
<feature type="signal peptide" evidence="1">
    <location>
        <begin position="1"/>
        <end position="27"/>
    </location>
</feature>
<dbReference type="AlphaFoldDB" id="A0A2M3ZX76"/>
<proteinExistence type="predicted"/>
<dbReference type="EMBL" id="GGFM01012237">
    <property type="protein sequence ID" value="MBW32988.1"/>
    <property type="molecule type" value="Transcribed_RNA"/>
</dbReference>
<feature type="chain" id="PRO_5014766334" evidence="1">
    <location>
        <begin position="28"/>
        <end position="115"/>
    </location>
</feature>
<evidence type="ECO:0000256" key="1">
    <source>
        <dbReference type="SAM" id="SignalP"/>
    </source>
</evidence>
<keyword evidence="1" id="KW-0732">Signal</keyword>